<dbReference type="EMBL" id="JAYRBN010000037">
    <property type="protein sequence ID" value="KAL2746948.1"/>
    <property type="molecule type" value="Genomic_DNA"/>
</dbReference>
<protein>
    <submittedName>
        <fullName evidence="3">Uncharacterized protein</fullName>
    </submittedName>
</protein>
<dbReference type="Proteomes" id="UP001607303">
    <property type="component" value="Unassembled WGS sequence"/>
</dbReference>
<keyword evidence="2" id="KW-0472">Membrane</keyword>
<feature type="region of interest" description="Disordered" evidence="1">
    <location>
        <begin position="1"/>
        <end position="46"/>
    </location>
</feature>
<reference evidence="3 4" key="1">
    <citation type="journal article" date="2024" name="Ann. Entomol. Soc. Am.">
        <title>Genomic analyses of the southern and eastern yellowjacket wasps (Hymenoptera: Vespidae) reveal evolutionary signatures of social life.</title>
        <authorList>
            <person name="Catto M.A."/>
            <person name="Caine P.B."/>
            <person name="Orr S.E."/>
            <person name="Hunt B.G."/>
            <person name="Goodisman M.A.D."/>
        </authorList>
    </citation>
    <scope>NUCLEOTIDE SEQUENCE [LARGE SCALE GENOMIC DNA]</scope>
    <source>
        <strain evidence="3">232</strain>
        <tissue evidence="3">Head and thorax</tissue>
    </source>
</reference>
<evidence type="ECO:0000313" key="3">
    <source>
        <dbReference type="EMBL" id="KAL2746948.1"/>
    </source>
</evidence>
<accession>A0ABD2CPA3</accession>
<evidence type="ECO:0000313" key="4">
    <source>
        <dbReference type="Proteomes" id="UP001607303"/>
    </source>
</evidence>
<feature type="transmembrane region" description="Helical" evidence="2">
    <location>
        <begin position="143"/>
        <end position="163"/>
    </location>
</feature>
<gene>
    <name evidence="3" type="ORF">V1477_005318</name>
</gene>
<dbReference type="AlphaFoldDB" id="A0ABD2CPA3"/>
<organism evidence="3 4">
    <name type="scientific">Vespula maculifrons</name>
    <name type="common">Eastern yellow jacket</name>
    <name type="synonym">Wasp</name>
    <dbReference type="NCBI Taxonomy" id="7453"/>
    <lineage>
        <taxon>Eukaryota</taxon>
        <taxon>Metazoa</taxon>
        <taxon>Ecdysozoa</taxon>
        <taxon>Arthropoda</taxon>
        <taxon>Hexapoda</taxon>
        <taxon>Insecta</taxon>
        <taxon>Pterygota</taxon>
        <taxon>Neoptera</taxon>
        <taxon>Endopterygota</taxon>
        <taxon>Hymenoptera</taxon>
        <taxon>Apocrita</taxon>
        <taxon>Aculeata</taxon>
        <taxon>Vespoidea</taxon>
        <taxon>Vespidae</taxon>
        <taxon>Vespinae</taxon>
        <taxon>Vespula</taxon>
    </lineage>
</organism>
<evidence type="ECO:0000256" key="2">
    <source>
        <dbReference type="SAM" id="Phobius"/>
    </source>
</evidence>
<keyword evidence="2" id="KW-1133">Transmembrane helix</keyword>
<keyword evidence="4" id="KW-1185">Reference proteome</keyword>
<evidence type="ECO:0000256" key="1">
    <source>
        <dbReference type="SAM" id="MobiDB-lite"/>
    </source>
</evidence>
<keyword evidence="2" id="KW-0812">Transmembrane</keyword>
<comment type="caution">
    <text evidence="3">The sequence shown here is derived from an EMBL/GenBank/DDBJ whole genome shotgun (WGS) entry which is preliminary data.</text>
</comment>
<proteinExistence type="predicted"/>
<feature type="compositionally biased region" description="Basic residues" evidence="1">
    <location>
        <begin position="22"/>
        <end position="42"/>
    </location>
</feature>
<sequence>MKESHEDRTGMTGKEITPCRKVAQKKRSRRGRSFRSPSKQRRGTPWIVPREEGSLEKVNPQKVNDFNVIHPLSPLAKLPEHSVPSLALPLLFSSMEASISRMLVTIGSTVSTRVRLQRALHRPTFARRNSSSGSSGDSGSRSVVLVLVIVIVIVGIVGMAIVVGSSRLGVVRLAWYPLTVETHTRVDWIGHCTPTAQLLNRETASGRHYHRIGYGTNATNHLHLGYRVVTYIRCGKQSQFQPQKMYLMSFVP</sequence>
<name>A0ABD2CPA3_VESMC</name>